<evidence type="ECO:0000313" key="2">
    <source>
        <dbReference type="Proteomes" id="UP000299102"/>
    </source>
</evidence>
<dbReference type="EMBL" id="BGZK01001307">
    <property type="protein sequence ID" value="GBP76850.1"/>
    <property type="molecule type" value="Genomic_DNA"/>
</dbReference>
<keyword evidence="2" id="KW-1185">Reference proteome</keyword>
<sequence>MGLAATLHSTVKGESIIQRYNEKTTSVHFSILTAECSKLISADDDYLSASLGILMRTRTQLQATLMTLATELNEGTVTKASLNVSSNGPTPFISFHLSDPPSLDILFPPKGPATRGDFGVASIHGRQ</sequence>
<protein>
    <submittedName>
        <fullName evidence="1">Uncharacterized protein</fullName>
    </submittedName>
</protein>
<gene>
    <name evidence="1" type="ORF">EVAR_87237_1</name>
</gene>
<dbReference type="Proteomes" id="UP000299102">
    <property type="component" value="Unassembled WGS sequence"/>
</dbReference>
<accession>A0A4C1YP07</accession>
<dbReference type="AlphaFoldDB" id="A0A4C1YP07"/>
<organism evidence="1 2">
    <name type="scientific">Eumeta variegata</name>
    <name type="common">Bagworm moth</name>
    <name type="synonym">Eumeta japonica</name>
    <dbReference type="NCBI Taxonomy" id="151549"/>
    <lineage>
        <taxon>Eukaryota</taxon>
        <taxon>Metazoa</taxon>
        <taxon>Ecdysozoa</taxon>
        <taxon>Arthropoda</taxon>
        <taxon>Hexapoda</taxon>
        <taxon>Insecta</taxon>
        <taxon>Pterygota</taxon>
        <taxon>Neoptera</taxon>
        <taxon>Endopterygota</taxon>
        <taxon>Lepidoptera</taxon>
        <taxon>Glossata</taxon>
        <taxon>Ditrysia</taxon>
        <taxon>Tineoidea</taxon>
        <taxon>Psychidae</taxon>
        <taxon>Oiketicinae</taxon>
        <taxon>Eumeta</taxon>
    </lineage>
</organism>
<reference evidence="1 2" key="1">
    <citation type="journal article" date="2019" name="Commun. Biol.">
        <title>The bagworm genome reveals a unique fibroin gene that provides high tensile strength.</title>
        <authorList>
            <person name="Kono N."/>
            <person name="Nakamura H."/>
            <person name="Ohtoshi R."/>
            <person name="Tomita M."/>
            <person name="Numata K."/>
            <person name="Arakawa K."/>
        </authorList>
    </citation>
    <scope>NUCLEOTIDE SEQUENCE [LARGE SCALE GENOMIC DNA]</scope>
</reference>
<evidence type="ECO:0000313" key="1">
    <source>
        <dbReference type="EMBL" id="GBP76850.1"/>
    </source>
</evidence>
<proteinExistence type="predicted"/>
<comment type="caution">
    <text evidence="1">The sequence shown here is derived from an EMBL/GenBank/DDBJ whole genome shotgun (WGS) entry which is preliminary data.</text>
</comment>
<name>A0A4C1YP07_EUMVA</name>